<evidence type="ECO:0000313" key="3">
    <source>
        <dbReference type="Proteomes" id="UP000800036"/>
    </source>
</evidence>
<feature type="signal peptide" evidence="1">
    <location>
        <begin position="1"/>
        <end position="27"/>
    </location>
</feature>
<dbReference type="PANTHER" id="PTHR38795:SF1">
    <property type="entry name" value="DUF6604 DOMAIN-CONTAINING PROTEIN"/>
    <property type="match status" value="1"/>
</dbReference>
<accession>A0A6A5UJF0</accession>
<keyword evidence="3" id="KW-1185">Reference proteome</keyword>
<evidence type="ECO:0000313" key="2">
    <source>
        <dbReference type="EMBL" id="KAF1964985.1"/>
    </source>
</evidence>
<evidence type="ECO:0000256" key="1">
    <source>
        <dbReference type="SAM" id="SignalP"/>
    </source>
</evidence>
<dbReference type="OrthoDB" id="5238236at2759"/>
<proteinExistence type="predicted"/>
<feature type="chain" id="PRO_5025650778" description="HNH nuclease domain-containing protein" evidence="1">
    <location>
        <begin position="28"/>
        <end position="373"/>
    </location>
</feature>
<sequence length="373" mass="42344">MMFEAKTVPVWTVFCIQILLDIEECLGETISNGFNDLHRHVQRGLAKWSQIEVEAKSTSNKAMIRTHLLQKKFMNDFTKWVLEDYIVAQIRRTAPAKGKKQIPLIKHEVFKRQPIQKGFFLDRHPLRCGLIKYEFSWFLNSAGLAVDNQTRHIHLLPHIYVAARILDPNARSWPDMELAVYRQDPARLFFGGRQDSLAQAKSKFDLALGGSVVNAASNKGSGGKKKKRIPRMRALSKCIASLPSCFLQGKVDMILNSESPDPFVPRLIQFLSEKKNHLQVSRQLNRSDNEAEEYFQKYSTNTGKVPTIDKVLNALTIWFIADQMDLLFNWNELQLTCTATWQDLLKSVGNGKQTAAGLASAALEEAKNNELEG</sequence>
<dbReference type="EMBL" id="ML976773">
    <property type="protein sequence ID" value="KAF1964985.1"/>
    <property type="molecule type" value="Genomic_DNA"/>
</dbReference>
<gene>
    <name evidence="2" type="ORF">BU23DRAFT_40741</name>
</gene>
<dbReference type="AlphaFoldDB" id="A0A6A5UJF0"/>
<protein>
    <recommendedName>
        <fullName evidence="4">HNH nuclease domain-containing protein</fullName>
    </recommendedName>
</protein>
<reference evidence="2" key="1">
    <citation type="journal article" date="2020" name="Stud. Mycol.">
        <title>101 Dothideomycetes genomes: a test case for predicting lifestyles and emergence of pathogens.</title>
        <authorList>
            <person name="Haridas S."/>
            <person name="Albert R."/>
            <person name="Binder M."/>
            <person name="Bloem J."/>
            <person name="Labutti K."/>
            <person name="Salamov A."/>
            <person name="Andreopoulos B."/>
            <person name="Baker S."/>
            <person name="Barry K."/>
            <person name="Bills G."/>
            <person name="Bluhm B."/>
            <person name="Cannon C."/>
            <person name="Castanera R."/>
            <person name="Culley D."/>
            <person name="Daum C."/>
            <person name="Ezra D."/>
            <person name="Gonzalez J."/>
            <person name="Henrissat B."/>
            <person name="Kuo A."/>
            <person name="Liang C."/>
            <person name="Lipzen A."/>
            <person name="Lutzoni F."/>
            <person name="Magnuson J."/>
            <person name="Mondo S."/>
            <person name="Nolan M."/>
            <person name="Ohm R."/>
            <person name="Pangilinan J."/>
            <person name="Park H.-J."/>
            <person name="Ramirez L."/>
            <person name="Alfaro M."/>
            <person name="Sun H."/>
            <person name="Tritt A."/>
            <person name="Yoshinaga Y."/>
            <person name="Zwiers L.-H."/>
            <person name="Turgeon B."/>
            <person name="Goodwin S."/>
            <person name="Spatafora J."/>
            <person name="Crous P."/>
            <person name="Grigoriev I."/>
        </authorList>
    </citation>
    <scope>NUCLEOTIDE SEQUENCE</scope>
    <source>
        <strain evidence="2">CBS 107.79</strain>
    </source>
</reference>
<evidence type="ECO:0008006" key="4">
    <source>
        <dbReference type="Google" id="ProtNLM"/>
    </source>
</evidence>
<dbReference type="Proteomes" id="UP000800036">
    <property type="component" value="Unassembled WGS sequence"/>
</dbReference>
<keyword evidence="1" id="KW-0732">Signal</keyword>
<name>A0A6A5UJF0_9PLEO</name>
<organism evidence="2 3">
    <name type="scientific">Bimuria novae-zelandiae CBS 107.79</name>
    <dbReference type="NCBI Taxonomy" id="1447943"/>
    <lineage>
        <taxon>Eukaryota</taxon>
        <taxon>Fungi</taxon>
        <taxon>Dikarya</taxon>
        <taxon>Ascomycota</taxon>
        <taxon>Pezizomycotina</taxon>
        <taxon>Dothideomycetes</taxon>
        <taxon>Pleosporomycetidae</taxon>
        <taxon>Pleosporales</taxon>
        <taxon>Massarineae</taxon>
        <taxon>Didymosphaeriaceae</taxon>
        <taxon>Bimuria</taxon>
    </lineage>
</organism>
<dbReference type="PANTHER" id="PTHR38795">
    <property type="entry name" value="DUF6604 DOMAIN-CONTAINING PROTEIN"/>
    <property type="match status" value="1"/>
</dbReference>